<evidence type="ECO:0000256" key="1">
    <source>
        <dbReference type="SAM" id="Phobius"/>
    </source>
</evidence>
<dbReference type="InterPro" id="IPR012373">
    <property type="entry name" value="Ferrdict_sens_TM"/>
</dbReference>
<dbReference type="Gene3D" id="2.60.120.1440">
    <property type="match status" value="1"/>
</dbReference>
<comment type="caution">
    <text evidence="4">The sequence shown here is derived from an EMBL/GenBank/DDBJ whole genome shotgun (WGS) entry which is preliminary data.</text>
</comment>
<evidence type="ECO:0000313" key="4">
    <source>
        <dbReference type="EMBL" id="TDD95107.1"/>
    </source>
</evidence>
<keyword evidence="1" id="KW-0812">Transmembrane</keyword>
<dbReference type="GO" id="GO:0016989">
    <property type="term" value="F:sigma factor antagonist activity"/>
    <property type="evidence" value="ECO:0007669"/>
    <property type="project" value="TreeGrafter"/>
</dbReference>
<accession>A0A4V6PF81</accession>
<protein>
    <submittedName>
        <fullName evidence="4">DUF4974 domain-containing protein</fullName>
    </submittedName>
</protein>
<dbReference type="PIRSF" id="PIRSF018266">
    <property type="entry name" value="FecR"/>
    <property type="match status" value="1"/>
</dbReference>
<proteinExistence type="predicted"/>
<keyword evidence="1" id="KW-0472">Membrane</keyword>
<dbReference type="PANTHER" id="PTHR30273:SF2">
    <property type="entry name" value="PROTEIN FECR"/>
    <property type="match status" value="1"/>
</dbReference>
<evidence type="ECO:0000259" key="2">
    <source>
        <dbReference type="Pfam" id="PF04773"/>
    </source>
</evidence>
<dbReference type="PANTHER" id="PTHR30273">
    <property type="entry name" value="PERIPLASMIC SIGNAL SENSOR AND SIGMA FACTOR ACTIVATOR FECR-RELATED"/>
    <property type="match status" value="1"/>
</dbReference>
<dbReference type="InterPro" id="IPR032508">
    <property type="entry name" value="FecR_C"/>
</dbReference>
<dbReference type="Gene3D" id="3.55.50.30">
    <property type="match status" value="1"/>
</dbReference>
<evidence type="ECO:0000259" key="3">
    <source>
        <dbReference type="Pfam" id="PF16344"/>
    </source>
</evidence>
<feature type="domain" description="FecR protein" evidence="2">
    <location>
        <begin position="102"/>
        <end position="189"/>
    </location>
</feature>
<dbReference type="Pfam" id="PF16344">
    <property type="entry name" value="FecR_C"/>
    <property type="match status" value="1"/>
</dbReference>
<name>A0A4V6PF81_9FLAO</name>
<dbReference type="Proteomes" id="UP000295479">
    <property type="component" value="Unassembled WGS sequence"/>
</dbReference>
<dbReference type="EMBL" id="SMFK01000012">
    <property type="protein sequence ID" value="TDD95107.1"/>
    <property type="molecule type" value="Genomic_DNA"/>
</dbReference>
<dbReference type="Pfam" id="PF04773">
    <property type="entry name" value="FecR"/>
    <property type="match status" value="1"/>
</dbReference>
<sequence length="308" mass="35830">MSKAERSVFEIELSLDDELRAVFENYKMIWVSYPESKLPIQGNSFNQIKNQYRKRNRSTKATSFLFRKQAVFSVVFILLICFGFYFTKTTSHRYFNHKIAKVGERLTVLLPDSSTVVLNSGSNVKYFSDFGNKREVWLVGEAFFKVTHNEKFPFIVHTDAYDVKVLGTEFNVNNNSINKIVSLEKGKVKVLFKESNDEINLLPSEELVWNSKTKVVTKRNFDISEISAWKDNILLLDDIKLEDALLKINQFYGVHFVINDNDIANQHIKGAFKDQKIDEFITSLEFISNVSIIKTKTNTFEIRKYHEN</sequence>
<dbReference type="InterPro" id="IPR006860">
    <property type="entry name" value="FecR"/>
</dbReference>
<gene>
    <name evidence="4" type="ORF">E0F76_14675</name>
</gene>
<keyword evidence="5" id="KW-1185">Reference proteome</keyword>
<feature type="domain" description="Protein FecR C-terminal" evidence="3">
    <location>
        <begin position="234"/>
        <end position="299"/>
    </location>
</feature>
<dbReference type="OrthoDB" id="1097132at2"/>
<organism evidence="4 5">
    <name type="scientific">Flavobacterium cellulosilyticum</name>
    <dbReference type="NCBI Taxonomy" id="2541731"/>
    <lineage>
        <taxon>Bacteria</taxon>
        <taxon>Pseudomonadati</taxon>
        <taxon>Bacteroidota</taxon>
        <taxon>Flavobacteriia</taxon>
        <taxon>Flavobacteriales</taxon>
        <taxon>Flavobacteriaceae</taxon>
        <taxon>Flavobacterium</taxon>
    </lineage>
</organism>
<evidence type="ECO:0000313" key="5">
    <source>
        <dbReference type="Proteomes" id="UP000295479"/>
    </source>
</evidence>
<feature type="transmembrane region" description="Helical" evidence="1">
    <location>
        <begin position="64"/>
        <end position="86"/>
    </location>
</feature>
<reference evidence="4 5" key="1">
    <citation type="submission" date="2019-03" db="EMBL/GenBank/DDBJ databases">
        <title>Flavobacterium AR-3-4 sp. nov. isolated from arctic soil.</title>
        <authorList>
            <person name="Chaudhary D.K."/>
        </authorList>
    </citation>
    <scope>NUCLEOTIDE SEQUENCE [LARGE SCALE GENOMIC DNA]</scope>
    <source>
        <strain evidence="4 5">AR-3-4</strain>
    </source>
</reference>
<dbReference type="AlphaFoldDB" id="A0A4V6PF81"/>
<keyword evidence="1" id="KW-1133">Transmembrane helix</keyword>